<name>A0A453GC05_AEGTS</name>
<dbReference type="EnsemblPlants" id="AET3Gv20953100.12">
    <property type="protein sequence ID" value="AET3Gv20953100.12"/>
    <property type="gene ID" value="AET3Gv20953100"/>
</dbReference>
<accession>A0A453GC05</accession>
<keyword evidence="2" id="KW-1185">Reference proteome</keyword>
<dbReference type="Gramene" id="AET3Gv20953100.12">
    <property type="protein sequence ID" value="AET3Gv20953100.12"/>
    <property type="gene ID" value="AET3Gv20953100"/>
</dbReference>
<dbReference type="Proteomes" id="UP000015105">
    <property type="component" value="Chromosome 3D"/>
</dbReference>
<reference evidence="1" key="3">
    <citation type="journal article" date="2017" name="Nature">
        <title>Genome sequence of the progenitor of the wheat D genome Aegilops tauschii.</title>
        <authorList>
            <person name="Luo M.C."/>
            <person name="Gu Y.Q."/>
            <person name="Puiu D."/>
            <person name="Wang H."/>
            <person name="Twardziok S.O."/>
            <person name="Deal K.R."/>
            <person name="Huo N."/>
            <person name="Zhu T."/>
            <person name="Wang L."/>
            <person name="Wang Y."/>
            <person name="McGuire P.E."/>
            <person name="Liu S."/>
            <person name="Long H."/>
            <person name="Ramasamy R.K."/>
            <person name="Rodriguez J.C."/>
            <person name="Van S.L."/>
            <person name="Yuan L."/>
            <person name="Wang Z."/>
            <person name="Xia Z."/>
            <person name="Xiao L."/>
            <person name="Anderson O.D."/>
            <person name="Ouyang S."/>
            <person name="Liang Y."/>
            <person name="Zimin A.V."/>
            <person name="Pertea G."/>
            <person name="Qi P."/>
            <person name="Bennetzen J.L."/>
            <person name="Dai X."/>
            <person name="Dawson M.W."/>
            <person name="Muller H.G."/>
            <person name="Kugler K."/>
            <person name="Rivarola-Duarte L."/>
            <person name="Spannagl M."/>
            <person name="Mayer K.F.X."/>
            <person name="Lu F.H."/>
            <person name="Bevan M.W."/>
            <person name="Leroy P."/>
            <person name="Li P."/>
            <person name="You F.M."/>
            <person name="Sun Q."/>
            <person name="Liu Z."/>
            <person name="Lyons E."/>
            <person name="Wicker T."/>
            <person name="Salzberg S.L."/>
            <person name="Devos K.M."/>
            <person name="Dvorak J."/>
        </authorList>
    </citation>
    <scope>NUCLEOTIDE SEQUENCE [LARGE SCALE GENOMIC DNA]</scope>
    <source>
        <strain evidence="1">cv. AL8/78</strain>
    </source>
</reference>
<dbReference type="AlphaFoldDB" id="A0A453GC05"/>
<reference evidence="1" key="5">
    <citation type="journal article" date="2021" name="G3 (Bethesda)">
        <title>Aegilops tauschii genome assembly Aet v5.0 features greater sequence contiguity and improved annotation.</title>
        <authorList>
            <person name="Wang L."/>
            <person name="Zhu T."/>
            <person name="Rodriguez J.C."/>
            <person name="Deal K.R."/>
            <person name="Dubcovsky J."/>
            <person name="McGuire P.E."/>
            <person name="Lux T."/>
            <person name="Spannagl M."/>
            <person name="Mayer K.F.X."/>
            <person name="Baldrich P."/>
            <person name="Meyers B.C."/>
            <person name="Huo N."/>
            <person name="Gu Y.Q."/>
            <person name="Zhou H."/>
            <person name="Devos K.M."/>
            <person name="Bennetzen J.L."/>
            <person name="Unver T."/>
            <person name="Budak H."/>
            <person name="Gulick P.J."/>
            <person name="Galiba G."/>
            <person name="Kalapos B."/>
            <person name="Nelson D.R."/>
            <person name="Li P."/>
            <person name="You F.M."/>
            <person name="Luo M.C."/>
            <person name="Dvorak J."/>
        </authorList>
    </citation>
    <scope>NUCLEOTIDE SEQUENCE [LARGE SCALE GENOMIC DNA]</scope>
    <source>
        <strain evidence="1">cv. AL8/78</strain>
    </source>
</reference>
<organism evidence="1 2">
    <name type="scientific">Aegilops tauschii subsp. strangulata</name>
    <name type="common">Goatgrass</name>
    <dbReference type="NCBI Taxonomy" id="200361"/>
    <lineage>
        <taxon>Eukaryota</taxon>
        <taxon>Viridiplantae</taxon>
        <taxon>Streptophyta</taxon>
        <taxon>Embryophyta</taxon>
        <taxon>Tracheophyta</taxon>
        <taxon>Spermatophyta</taxon>
        <taxon>Magnoliopsida</taxon>
        <taxon>Liliopsida</taxon>
        <taxon>Poales</taxon>
        <taxon>Poaceae</taxon>
        <taxon>BOP clade</taxon>
        <taxon>Pooideae</taxon>
        <taxon>Triticodae</taxon>
        <taxon>Triticeae</taxon>
        <taxon>Triticinae</taxon>
        <taxon>Aegilops</taxon>
    </lineage>
</organism>
<reference evidence="1" key="4">
    <citation type="submission" date="2019-03" db="UniProtKB">
        <authorList>
            <consortium name="EnsemblPlants"/>
        </authorList>
    </citation>
    <scope>IDENTIFICATION</scope>
</reference>
<evidence type="ECO:0000313" key="1">
    <source>
        <dbReference type="EnsemblPlants" id="AET3Gv20953100.12"/>
    </source>
</evidence>
<protein>
    <submittedName>
        <fullName evidence="1">Uncharacterized protein</fullName>
    </submittedName>
</protein>
<reference evidence="2" key="2">
    <citation type="journal article" date="2017" name="Nat. Plants">
        <title>The Aegilops tauschii genome reveals multiple impacts of transposons.</title>
        <authorList>
            <person name="Zhao G."/>
            <person name="Zou C."/>
            <person name="Li K."/>
            <person name="Wang K."/>
            <person name="Li T."/>
            <person name="Gao L."/>
            <person name="Zhang X."/>
            <person name="Wang H."/>
            <person name="Yang Z."/>
            <person name="Liu X."/>
            <person name="Jiang W."/>
            <person name="Mao L."/>
            <person name="Kong X."/>
            <person name="Jiao Y."/>
            <person name="Jia J."/>
        </authorList>
    </citation>
    <scope>NUCLEOTIDE SEQUENCE [LARGE SCALE GENOMIC DNA]</scope>
    <source>
        <strain evidence="2">cv. AL8/78</strain>
    </source>
</reference>
<reference evidence="2" key="1">
    <citation type="journal article" date="2014" name="Science">
        <title>Ancient hybridizations among the ancestral genomes of bread wheat.</title>
        <authorList>
            <consortium name="International Wheat Genome Sequencing Consortium,"/>
            <person name="Marcussen T."/>
            <person name="Sandve S.R."/>
            <person name="Heier L."/>
            <person name="Spannagl M."/>
            <person name="Pfeifer M."/>
            <person name="Jakobsen K.S."/>
            <person name="Wulff B.B."/>
            <person name="Steuernagel B."/>
            <person name="Mayer K.F."/>
            <person name="Olsen O.A."/>
        </authorList>
    </citation>
    <scope>NUCLEOTIDE SEQUENCE [LARGE SCALE GENOMIC DNA]</scope>
    <source>
        <strain evidence="2">cv. AL8/78</strain>
    </source>
</reference>
<sequence length="84" mass="8722">SRLPDVRPELHLLKPCQCSAPSSSFVAQGHGVVWDVPARTLKEAEDACLLAGPGASNGRPAPVAATNVRDLPRLPLSKAQGSKG</sequence>
<evidence type="ECO:0000313" key="2">
    <source>
        <dbReference type="Proteomes" id="UP000015105"/>
    </source>
</evidence>
<proteinExistence type="predicted"/>